<evidence type="ECO:0000256" key="1">
    <source>
        <dbReference type="ARBA" id="ARBA00022801"/>
    </source>
</evidence>
<dbReference type="PANTHER" id="PTHR10272">
    <property type="entry name" value="PLATELET-ACTIVATING FACTOR ACETYLHYDROLASE"/>
    <property type="match status" value="1"/>
</dbReference>
<evidence type="ECO:0000256" key="2">
    <source>
        <dbReference type="ARBA" id="ARBA00022963"/>
    </source>
</evidence>
<dbReference type="KEGG" id="gps:C427_4559"/>
<accession>K7AD87</accession>
<dbReference type="Proteomes" id="UP000011864">
    <property type="component" value="Chromosome"/>
</dbReference>
<dbReference type="HOGENOM" id="CLU_627961_0_0_6"/>
<keyword evidence="3" id="KW-0443">Lipid metabolism</keyword>
<dbReference type="AlphaFoldDB" id="K7AD87"/>
<dbReference type="SUPFAM" id="SSF53474">
    <property type="entry name" value="alpha/beta-Hydrolases"/>
    <property type="match status" value="1"/>
</dbReference>
<dbReference type="EMBL" id="CP003837">
    <property type="protein sequence ID" value="AGH46658.1"/>
    <property type="molecule type" value="Genomic_DNA"/>
</dbReference>
<dbReference type="PANTHER" id="PTHR10272:SF0">
    <property type="entry name" value="PLATELET-ACTIVATING FACTOR ACETYLHYDROLASE"/>
    <property type="match status" value="1"/>
</dbReference>
<evidence type="ECO:0000313" key="7">
    <source>
        <dbReference type="Proteomes" id="UP000011864"/>
    </source>
</evidence>
<evidence type="ECO:0000256" key="3">
    <source>
        <dbReference type="ARBA" id="ARBA00023098"/>
    </source>
</evidence>
<dbReference type="OrthoDB" id="9814760at2"/>
<dbReference type="GO" id="GO:0003847">
    <property type="term" value="F:1-alkyl-2-acetylglycerophosphocholine esterase activity"/>
    <property type="evidence" value="ECO:0007669"/>
    <property type="project" value="TreeGrafter"/>
</dbReference>
<keyword evidence="1 6" id="KW-0378">Hydrolase</keyword>
<dbReference type="PATRIC" id="fig|1129794.4.peg.4538"/>
<protein>
    <submittedName>
        <fullName evidence="6">Platelet-activating factor acetylhydrolase, plasma/intracellular isoform II</fullName>
    </submittedName>
</protein>
<dbReference type="Pfam" id="PF12740">
    <property type="entry name" value="PETase"/>
    <property type="match status" value="1"/>
</dbReference>
<dbReference type="RefSeq" id="WP_007639917.1">
    <property type="nucleotide sequence ID" value="NC_020514.1"/>
</dbReference>
<keyword evidence="4" id="KW-0732">Signal</keyword>
<feature type="chain" id="PRO_5003899048" evidence="4">
    <location>
        <begin position="30"/>
        <end position="440"/>
    </location>
</feature>
<organism evidence="6 7">
    <name type="scientific">Paraglaciecola psychrophila 170</name>
    <dbReference type="NCBI Taxonomy" id="1129794"/>
    <lineage>
        <taxon>Bacteria</taxon>
        <taxon>Pseudomonadati</taxon>
        <taxon>Pseudomonadota</taxon>
        <taxon>Gammaproteobacteria</taxon>
        <taxon>Alteromonadales</taxon>
        <taxon>Alteromonadaceae</taxon>
        <taxon>Paraglaciecola</taxon>
    </lineage>
</organism>
<dbReference type="Gene3D" id="3.40.50.1820">
    <property type="entry name" value="alpha/beta hydrolase"/>
    <property type="match status" value="1"/>
</dbReference>
<sequence>MTTFKSAFQQTLIASFLLCCSCLVFSVSAADRVATGNKAQQLYTSQPDVTPELGKRGSYSVGVRTIEVTNPQQLSAKDFKSLEDRSLTLEVWYPANAKETDVEATYENVTRTHKAFSLQGNSVRDAETNPQKTYPLVVLSHGYTGYRTIMFYLGEHLASHGYVVVGIDHTDSTTADIDFVNASFAGFPSTLINRARDQQFVLDYFTSAKSDLAKVADTEQASVIGFSMGGYGALNTVGGCYNFNQHGLQGYGFTEPTAKALVPVFNICNAGRKQVDSRWKAMIAFAPWGQEQNLHNVNAIQVPSLYVSGSLDDISGYEQGVKKIFEQSTAKDSFMLVYENARHNVAPHPAPEIAYAAEADLGLYYEPSWSSETINRINQHMTLAFLDCYIKEQESACGYLPKRESSTQVKLADGSTSKPWPGFANRWGVGLKFFRKSSEK</sequence>
<evidence type="ECO:0000313" key="6">
    <source>
        <dbReference type="EMBL" id="AGH46658.1"/>
    </source>
</evidence>
<evidence type="ECO:0000259" key="5">
    <source>
        <dbReference type="Pfam" id="PF12740"/>
    </source>
</evidence>
<dbReference type="InterPro" id="IPR029058">
    <property type="entry name" value="AB_hydrolase_fold"/>
</dbReference>
<name>K7AD87_9ALTE</name>
<dbReference type="STRING" id="1129794.C427_4559"/>
<evidence type="ECO:0000256" key="4">
    <source>
        <dbReference type="SAM" id="SignalP"/>
    </source>
</evidence>
<dbReference type="GO" id="GO:0016042">
    <property type="term" value="P:lipid catabolic process"/>
    <property type="evidence" value="ECO:0007669"/>
    <property type="project" value="UniProtKB-KW"/>
</dbReference>
<reference evidence="6 7" key="1">
    <citation type="journal article" date="2013" name="Genome Announc.">
        <title>Complete Genome Sequence of Glaciecola psychrophila Strain 170T.</title>
        <authorList>
            <person name="Yin J."/>
            <person name="Chen J."/>
            <person name="Liu G."/>
            <person name="Yu Y."/>
            <person name="Song L."/>
            <person name="Wang X."/>
            <person name="Qu X."/>
        </authorList>
    </citation>
    <scope>NUCLEOTIDE SEQUENCE [LARGE SCALE GENOMIC DNA]</scope>
    <source>
        <strain evidence="6 7">170</strain>
    </source>
</reference>
<keyword evidence="2" id="KW-0442">Lipid degradation</keyword>
<feature type="signal peptide" evidence="4">
    <location>
        <begin position="1"/>
        <end position="29"/>
    </location>
</feature>
<proteinExistence type="predicted"/>
<gene>
    <name evidence="6" type="ORF">C427_4559</name>
</gene>
<dbReference type="eggNOG" id="COG4188">
    <property type="taxonomic scope" value="Bacteria"/>
</dbReference>
<dbReference type="InterPro" id="IPR041127">
    <property type="entry name" value="PET_hydrolase/cutinase-like"/>
</dbReference>
<feature type="domain" description="PET hydrolase/cutinase-like" evidence="5">
    <location>
        <begin position="128"/>
        <end position="236"/>
    </location>
</feature>
<keyword evidence="7" id="KW-1185">Reference proteome</keyword>